<evidence type="ECO:0000256" key="2">
    <source>
        <dbReference type="ARBA" id="ARBA00022525"/>
    </source>
</evidence>
<feature type="domain" description="SpaA-like prealbumin fold" evidence="6">
    <location>
        <begin position="1014"/>
        <end position="1101"/>
    </location>
</feature>
<reference evidence="7 8" key="1">
    <citation type="submission" date="2019-10" db="EMBL/GenBank/DDBJ databases">
        <authorList>
            <person name="Dong K."/>
        </authorList>
    </citation>
    <scope>NUCLEOTIDE SEQUENCE [LARGE SCALE GENOMIC DNA]</scope>
    <source>
        <strain evidence="7 8">DSM 28960</strain>
    </source>
</reference>
<evidence type="ECO:0000313" key="7">
    <source>
        <dbReference type="EMBL" id="MQW38490.1"/>
    </source>
</evidence>
<dbReference type="Proteomes" id="UP000439550">
    <property type="component" value="Unassembled WGS sequence"/>
</dbReference>
<evidence type="ECO:0000259" key="6">
    <source>
        <dbReference type="Pfam" id="PF17802"/>
    </source>
</evidence>
<dbReference type="GO" id="GO:0005576">
    <property type="term" value="C:extracellular region"/>
    <property type="evidence" value="ECO:0007669"/>
    <property type="project" value="UniProtKB-SubCell"/>
</dbReference>
<sequence length="1149" mass="122913">MEKKKEGGEVKEKKKHNKLTLLSLFFVIVALIGLSFFQGKSEADTTNPFQLVALPSDSGSPVTVTNGVLDDGITVDNALNPDGSLKQNGLVGIAPLATPLNPGTANASRITVANLSDVSTWTPSDYTRYIDMSNATQTAFGTDYNGNSGTLTTTGTYGTSLSTGYHFSGFPVRTVAAAGSNVTNYTTDKNGKALNFGLLVTNVNYAGTPIDIKLTVTAVEVGNTATQALANSYNLGADTSFYFAKQNGIWSLKNNPQSIVTQIQYTLAFYYSGTTTPFPIKNSLMYGDQEGLAPSAYNTTTGAWTFPAATAGNIGEGLKLQNGNSDATMFPQYYFWAANGAYYKGTSLQPEDTSIPSGTKVPFVNMIEKFNDSSNANDAQFNKQYGYYNPSTNTIHSNVEEFVPEQAQFSFLYNGASSSSIYQQNSIPASGATVGASSYYWNFLGFATITPSQTPPPVKYVSDSDESMVSSDTLSDIHEHFTYTLDAYFPVQYYSDFNLENWKLTDVIPPGLTVDTANIKAYLSGGSATSFPSGWTADTNVSSDFTPTINNGTLSFTAASSILTNPDTYGKYNTVRFVVPVYVTDSSKVQRDANGKVAITNTTTNSGTYFNGITFSNNSNQVITTVPAVEDHLSISKTVDKTTAEIGTQDPATPTDPNLQPINYTIPFSNTSSVTTMNSVRLLDVLPWDNDGRGTVGVVSGNPPTLSAMTVIDKATGKAATNARIYYTASSGTASATTDPNTLPAESAITANGYSLYTGGSISNTRAILVYVDNLPANDTYTLSFSMSYGAGHDGTVLYNNARVNSVANEAFTSNTVKTTIYGRSLSGFVWYDDDYDGLFDNGESKVANIPVKLYRTSNATTSYQKQLVTSDMLGNKFVDSSGNSLVNTDSNGNYSFNNLPEGTYIVEFQINGKVVQVTKELSQSTASDNINSKVTVGTNRITDTPASGSLWSHTGLPLANLTASNTSSGTYNMYYNNLGLNRTANLEIFKYRTGTLVDSNKNGNYDPNEIAAATPIPGAGFEIYKGNLTSYPADGNKDSAYVTIGTTNSSGKLDVNAGLFGPNQTYTIFEVQAPVGYELAKSPYTFTVTTGNQTINLQIPDSPQTTLPFAGNHNGAPIFAILIAFTSMSGLGLLAFGIDWVRKGRRVQ</sequence>
<dbReference type="Pfam" id="PF17210">
    <property type="entry name" value="SdrD_B"/>
    <property type="match status" value="1"/>
</dbReference>
<dbReference type="RefSeq" id="WP_153494705.1">
    <property type="nucleotide sequence ID" value="NZ_CBCRWP010000008.1"/>
</dbReference>
<feature type="transmembrane region" description="Helical" evidence="4">
    <location>
        <begin position="21"/>
        <end position="39"/>
    </location>
</feature>
<evidence type="ECO:0000259" key="5">
    <source>
        <dbReference type="Pfam" id="PF17210"/>
    </source>
</evidence>
<keyword evidence="4" id="KW-0812">Transmembrane</keyword>
<evidence type="ECO:0008006" key="9">
    <source>
        <dbReference type="Google" id="ProtNLM"/>
    </source>
</evidence>
<feature type="transmembrane region" description="Helical" evidence="4">
    <location>
        <begin position="1119"/>
        <end position="1142"/>
    </location>
</feature>
<comment type="subcellular location">
    <subcellularLocation>
        <location evidence="1">Secreted</location>
    </subcellularLocation>
</comment>
<evidence type="ECO:0000256" key="1">
    <source>
        <dbReference type="ARBA" id="ARBA00004613"/>
    </source>
</evidence>
<dbReference type="AlphaFoldDB" id="A0A7X1Z8L0"/>
<dbReference type="InterPro" id="IPR033764">
    <property type="entry name" value="Sdr_B"/>
</dbReference>
<keyword evidence="4" id="KW-0472">Membrane</keyword>
<accession>A0A7X1Z8L0</accession>
<dbReference type="OrthoDB" id="2237153at2"/>
<dbReference type="InterPro" id="IPR041033">
    <property type="entry name" value="SpaA_PFL_dom_1"/>
</dbReference>
<dbReference type="SUPFAM" id="SSF117074">
    <property type="entry name" value="Hypothetical protein PA1324"/>
    <property type="match status" value="1"/>
</dbReference>
<dbReference type="Pfam" id="PF17802">
    <property type="entry name" value="SpaA"/>
    <property type="match status" value="1"/>
</dbReference>
<name>A0A7X1Z8L0_9LACT</name>
<feature type="domain" description="SD-repeat containing protein B" evidence="5">
    <location>
        <begin position="826"/>
        <end position="941"/>
    </location>
</feature>
<proteinExistence type="predicted"/>
<evidence type="ECO:0000256" key="4">
    <source>
        <dbReference type="SAM" id="Phobius"/>
    </source>
</evidence>
<protein>
    <recommendedName>
        <fullName evidence="9">Prealbumin-like fold domain-containing protein</fullName>
    </recommendedName>
</protein>
<keyword evidence="8" id="KW-1185">Reference proteome</keyword>
<evidence type="ECO:0000256" key="3">
    <source>
        <dbReference type="ARBA" id="ARBA00022729"/>
    </source>
</evidence>
<keyword evidence="3" id="KW-0732">Signal</keyword>
<organism evidence="7 8">
    <name type="scientific">Lactococcus hircilactis</name>
    <dbReference type="NCBI Taxonomy" id="1494462"/>
    <lineage>
        <taxon>Bacteria</taxon>
        <taxon>Bacillati</taxon>
        <taxon>Bacillota</taxon>
        <taxon>Bacilli</taxon>
        <taxon>Lactobacillales</taxon>
        <taxon>Streptococcaceae</taxon>
        <taxon>Lactococcus</taxon>
    </lineage>
</organism>
<evidence type="ECO:0000313" key="8">
    <source>
        <dbReference type="Proteomes" id="UP000439550"/>
    </source>
</evidence>
<comment type="caution">
    <text evidence="7">The sequence shown here is derived from an EMBL/GenBank/DDBJ whole genome shotgun (WGS) entry which is preliminary data.</text>
</comment>
<dbReference type="InterPro" id="IPR013783">
    <property type="entry name" value="Ig-like_fold"/>
</dbReference>
<dbReference type="EMBL" id="WITJ01000001">
    <property type="protein sequence ID" value="MQW38490.1"/>
    <property type="molecule type" value="Genomic_DNA"/>
</dbReference>
<keyword evidence="4" id="KW-1133">Transmembrane helix</keyword>
<keyword evidence="2" id="KW-0964">Secreted</keyword>
<gene>
    <name evidence="7" type="ORF">GHI93_00805</name>
</gene>
<dbReference type="Gene3D" id="2.60.40.10">
    <property type="entry name" value="Immunoglobulins"/>
    <property type="match status" value="2"/>
</dbReference>